<dbReference type="Pfam" id="PF02563">
    <property type="entry name" value="Poly_export"/>
    <property type="match status" value="1"/>
</dbReference>
<dbReference type="Pfam" id="PF10531">
    <property type="entry name" value="SLBB"/>
    <property type="match status" value="1"/>
</dbReference>
<gene>
    <name evidence="4" type="ORF">K0504_10400</name>
</gene>
<evidence type="ECO:0000313" key="5">
    <source>
        <dbReference type="Proteomes" id="UP001166251"/>
    </source>
</evidence>
<feature type="domain" description="Polysaccharide export protein N-terminal" evidence="2">
    <location>
        <begin position="13"/>
        <end position="88"/>
    </location>
</feature>
<keyword evidence="1" id="KW-0732">Signal</keyword>
<accession>A0ABS7EGH3</accession>
<evidence type="ECO:0000256" key="1">
    <source>
        <dbReference type="ARBA" id="ARBA00022729"/>
    </source>
</evidence>
<organism evidence="4 5">
    <name type="scientific">Neiella holothuriorum</name>
    <dbReference type="NCBI Taxonomy" id="2870530"/>
    <lineage>
        <taxon>Bacteria</taxon>
        <taxon>Pseudomonadati</taxon>
        <taxon>Pseudomonadota</taxon>
        <taxon>Gammaproteobacteria</taxon>
        <taxon>Alteromonadales</taxon>
        <taxon>Echinimonadaceae</taxon>
        <taxon>Neiella</taxon>
    </lineage>
</organism>
<sequence length="167" mass="18270">MLLSVASLHSIASTDDEYLLGSGDVISIHVYGEDDLSLETRLGEGGEITYPYLGQIMVKGMNVAQLEMILTSGLKGDYLINPSVHVSVLEYRPFFIYGEVKHPGGYPYQTGLTIERAVALAGGLTERASESSITVNRTLNQKKTTVKVAMETMVFPDDSILIKDSFF</sequence>
<proteinExistence type="predicted"/>
<dbReference type="Proteomes" id="UP001166251">
    <property type="component" value="Unassembled WGS sequence"/>
</dbReference>
<dbReference type="InterPro" id="IPR003715">
    <property type="entry name" value="Poly_export_N"/>
</dbReference>
<feature type="domain" description="Soluble ligand binding" evidence="3">
    <location>
        <begin position="94"/>
        <end position="138"/>
    </location>
</feature>
<evidence type="ECO:0000259" key="2">
    <source>
        <dbReference type="Pfam" id="PF02563"/>
    </source>
</evidence>
<comment type="caution">
    <text evidence="4">The sequence shown here is derived from an EMBL/GenBank/DDBJ whole genome shotgun (WGS) entry which is preliminary data.</text>
</comment>
<dbReference type="EMBL" id="JAHZSS010000011">
    <property type="protein sequence ID" value="MBW8191447.1"/>
    <property type="molecule type" value="Genomic_DNA"/>
</dbReference>
<dbReference type="InterPro" id="IPR019554">
    <property type="entry name" value="Soluble_ligand-bd"/>
</dbReference>
<dbReference type="InterPro" id="IPR049712">
    <property type="entry name" value="Poly_export"/>
</dbReference>
<name>A0ABS7EGH3_9GAMM</name>
<dbReference type="PANTHER" id="PTHR33619">
    <property type="entry name" value="POLYSACCHARIDE EXPORT PROTEIN GFCE-RELATED"/>
    <property type="match status" value="1"/>
</dbReference>
<dbReference type="Gene3D" id="3.30.1950.10">
    <property type="entry name" value="wza like domain"/>
    <property type="match status" value="1"/>
</dbReference>
<evidence type="ECO:0000313" key="4">
    <source>
        <dbReference type="EMBL" id="MBW8191447.1"/>
    </source>
</evidence>
<evidence type="ECO:0000259" key="3">
    <source>
        <dbReference type="Pfam" id="PF10531"/>
    </source>
</evidence>
<reference evidence="4" key="1">
    <citation type="submission" date="2021-07" db="EMBL/GenBank/DDBJ databases">
        <title>Neiella marina sp. nov., isolated from the intestinal content of sea cucumber Apostichopus japonicus.</title>
        <authorList>
            <person name="Bai X."/>
        </authorList>
    </citation>
    <scope>NUCLEOTIDE SEQUENCE</scope>
    <source>
        <strain evidence="4">126</strain>
    </source>
</reference>
<dbReference type="PANTHER" id="PTHR33619:SF3">
    <property type="entry name" value="POLYSACCHARIDE EXPORT PROTEIN GFCE-RELATED"/>
    <property type="match status" value="1"/>
</dbReference>
<protein>
    <submittedName>
        <fullName evidence="4">Polysaccharide export protein</fullName>
    </submittedName>
</protein>
<keyword evidence="5" id="KW-1185">Reference proteome</keyword>